<dbReference type="RefSeq" id="WP_226753814.1">
    <property type="nucleotide sequence ID" value="NZ_JAJATW010000007.1"/>
</dbReference>
<dbReference type="InterPro" id="IPR015897">
    <property type="entry name" value="CHK_kinase-like"/>
</dbReference>
<keyword evidence="3" id="KW-1185">Reference proteome</keyword>
<dbReference type="InterPro" id="IPR011009">
    <property type="entry name" value="Kinase-like_dom_sf"/>
</dbReference>
<dbReference type="PANTHER" id="PTHR11012:SF30">
    <property type="entry name" value="PROTEIN KINASE-LIKE DOMAIN-CONTAINING"/>
    <property type="match status" value="1"/>
</dbReference>
<dbReference type="SMART" id="SM00587">
    <property type="entry name" value="CHK"/>
    <property type="match status" value="1"/>
</dbReference>
<reference evidence="2" key="1">
    <citation type="submission" date="2021-10" db="EMBL/GenBank/DDBJ databases">
        <title>Marinomonas pontica sp. nov., isolated from the Black Sea.</title>
        <authorList>
            <person name="Zhao L.-H."/>
            <person name="Xue J.-H."/>
        </authorList>
    </citation>
    <scope>NUCLEOTIDE SEQUENCE</scope>
    <source>
        <strain evidence="2">E8</strain>
    </source>
</reference>
<proteinExistence type="predicted"/>
<gene>
    <name evidence="2" type="ORF">LG368_05920</name>
</gene>
<evidence type="ECO:0000313" key="2">
    <source>
        <dbReference type="EMBL" id="MCB5161435.1"/>
    </source>
</evidence>
<dbReference type="Pfam" id="PF02958">
    <property type="entry name" value="EcKL"/>
    <property type="match status" value="1"/>
</dbReference>
<evidence type="ECO:0000313" key="3">
    <source>
        <dbReference type="Proteomes" id="UP001139095"/>
    </source>
</evidence>
<dbReference type="AlphaFoldDB" id="A0A9X1ILI6"/>
<dbReference type="PANTHER" id="PTHR11012">
    <property type="entry name" value="PROTEIN KINASE-LIKE DOMAIN-CONTAINING"/>
    <property type="match status" value="1"/>
</dbReference>
<evidence type="ECO:0000259" key="1">
    <source>
        <dbReference type="SMART" id="SM00587"/>
    </source>
</evidence>
<protein>
    <submittedName>
        <fullName evidence="2">Ecdysteroid 22-kinase family protein</fullName>
    </submittedName>
</protein>
<dbReference type="SUPFAM" id="SSF56112">
    <property type="entry name" value="Protein kinase-like (PK-like)"/>
    <property type="match status" value="1"/>
</dbReference>
<dbReference type="Gene3D" id="3.90.1200.10">
    <property type="match status" value="1"/>
</dbReference>
<name>A0A9X1ILI6_9GAMM</name>
<comment type="caution">
    <text evidence="2">The sequence shown here is derived from an EMBL/GenBank/DDBJ whole genome shotgun (WGS) entry which is preliminary data.</text>
</comment>
<dbReference type="Proteomes" id="UP001139095">
    <property type="component" value="Unassembled WGS sequence"/>
</dbReference>
<dbReference type="InterPro" id="IPR004119">
    <property type="entry name" value="EcKL"/>
</dbReference>
<organism evidence="2 3">
    <name type="scientific">Marinomonas algarum</name>
    <dbReference type="NCBI Taxonomy" id="2883105"/>
    <lineage>
        <taxon>Bacteria</taxon>
        <taxon>Pseudomonadati</taxon>
        <taxon>Pseudomonadota</taxon>
        <taxon>Gammaproteobacteria</taxon>
        <taxon>Oceanospirillales</taxon>
        <taxon>Oceanospirillaceae</taxon>
        <taxon>Marinomonas</taxon>
    </lineage>
</organism>
<sequence length="333" mass="37908">MTPEIFIKRHCRADTVKREHVIQPLWSGYGEVVRYSLTGKEAPTSVIIKHCSFPKAVNHPRGWHSDLAHQRKVRSYDIEQYWYRKWAPKCPPSARVACCYGDSYNEDTGQRLTLLEDLDASGYSARYEEGNIDQLIACIHWLASFHARFLHESPAINWPQGLWLKGTYWHLDTRPDEWSAMANGRLKSAAAALAKCLDQARFKTIVHGDAKVANFCFSPFHQQVAAVDFQYVGGGVGVQDLAYLLGGALSEQALADNMDYLLAQYFSELGRELMAQGESQAFVHDVLDEWQALFMIAWADFHRFIIGWSPSHTKNTEFSQKLTEQALDQLYGQ</sequence>
<feature type="domain" description="CHK kinase-like" evidence="1">
    <location>
        <begin position="113"/>
        <end position="275"/>
    </location>
</feature>
<accession>A0A9X1ILI6</accession>
<dbReference type="EMBL" id="JAJATW010000007">
    <property type="protein sequence ID" value="MCB5161435.1"/>
    <property type="molecule type" value="Genomic_DNA"/>
</dbReference>